<keyword evidence="2" id="KW-0479">Metal-binding</keyword>
<dbReference type="GO" id="GO:0020037">
    <property type="term" value="F:heme binding"/>
    <property type="evidence" value="ECO:0007669"/>
    <property type="project" value="InterPro"/>
</dbReference>
<dbReference type="Gene3D" id="1.10.630.10">
    <property type="entry name" value="Cytochrome P450"/>
    <property type="match status" value="1"/>
</dbReference>
<keyword evidence="4" id="KW-1185">Reference proteome</keyword>
<sequence>MAGCPMPKYPFSWPSPIEQPKEFEHLHEQRVIEVELPSGDNALLLTRYEDIRAVLLNPTVSKNRNRPDIARMTVHKTKAFQSQVDMDPPAHTRMRRLVAKAFVPSRVTALRPRIRTIVGEQLDELAAAGPPADINTHLGFPVAIRVACELLGVPQEDRGRFQGAKTPPWDYMRELIERKRAAPGDDLISELITVHDEDDGRLSATELVWWSTILLLAGYETTANQVASAVVLLLTRPDRLAWLRANPDRMPDAVEELLRGQVVGTSLSMLRYLTEDVDLDGVVLPRGRSVVPALESANHDPAVFADRDLDLSRQGPQQLTFSVGQHFCVGAALARAELEIVLSELLTRFPGLALAVPVGRLRRSTDAFTQGFLEVPVRW</sequence>
<organism evidence="3 4">
    <name type="scientific">Amycolatopsis balhimycina DSM 5908</name>
    <dbReference type="NCBI Taxonomy" id="1081091"/>
    <lineage>
        <taxon>Bacteria</taxon>
        <taxon>Bacillati</taxon>
        <taxon>Actinomycetota</taxon>
        <taxon>Actinomycetes</taxon>
        <taxon>Pseudonocardiales</taxon>
        <taxon>Pseudonocardiaceae</taxon>
        <taxon>Amycolatopsis</taxon>
    </lineage>
</organism>
<dbReference type="PRINTS" id="PR00385">
    <property type="entry name" value="P450"/>
</dbReference>
<dbReference type="PANTHER" id="PTHR46696">
    <property type="entry name" value="P450, PUTATIVE (EUROFUNG)-RELATED"/>
    <property type="match status" value="1"/>
</dbReference>
<keyword evidence="2" id="KW-0503">Monooxygenase</keyword>
<dbReference type="InterPro" id="IPR002397">
    <property type="entry name" value="Cyt_P450_B"/>
</dbReference>
<evidence type="ECO:0000313" key="3">
    <source>
        <dbReference type="EMBL" id="RSM44892.1"/>
    </source>
</evidence>
<evidence type="ECO:0000313" key="4">
    <source>
        <dbReference type="Proteomes" id="UP000286716"/>
    </source>
</evidence>
<dbReference type="EMBL" id="QHHU01000018">
    <property type="protein sequence ID" value="RSM44892.1"/>
    <property type="molecule type" value="Genomic_DNA"/>
</dbReference>
<evidence type="ECO:0000256" key="2">
    <source>
        <dbReference type="RuleBase" id="RU000461"/>
    </source>
</evidence>
<gene>
    <name evidence="3" type="ORF">DMA12_15225</name>
</gene>
<dbReference type="PROSITE" id="PS00086">
    <property type="entry name" value="CYTOCHROME_P450"/>
    <property type="match status" value="1"/>
</dbReference>
<dbReference type="RefSeq" id="WP_026468271.1">
    <property type="nucleotide sequence ID" value="NZ_QHHU01000018.1"/>
</dbReference>
<evidence type="ECO:0000256" key="1">
    <source>
        <dbReference type="ARBA" id="ARBA00010617"/>
    </source>
</evidence>
<dbReference type="GO" id="GO:0004497">
    <property type="term" value="F:monooxygenase activity"/>
    <property type="evidence" value="ECO:0007669"/>
    <property type="project" value="UniProtKB-KW"/>
</dbReference>
<dbReference type="InterPro" id="IPR036396">
    <property type="entry name" value="Cyt_P450_sf"/>
</dbReference>
<proteinExistence type="inferred from homology"/>
<dbReference type="PRINTS" id="PR00359">
    <property type="entry name" value="BP450"/>
</dbReference>
<keyword evidence="2" id="KW-0560">Oxidoreductase</keyword>
<keyword evidence="2" id="KW-0349">Heme</keyword>
<dbReference type="Pfam" id="PF00067">
    <property type="entry name" value="p450"/>
    <property type="match status" value="1"/>
</dbReference>
<protein>
    <submittedName>
        <fullName evidence="3">Cytochrome P450</fullName>
    </submittedName>
</protein>
<dbReference type="OrthoDB" id="3218463at2"/>
<dbReference type="PANTHER" id="PTHR46696:SF1">
    <property type="entry name" value="CYTOCHROME P450 YJIB-RELATED"/>
    <property type="match status" value="1"/>
</dbReference>
<comment type="similarity">
    <text evidence="1 2">Belongs to the cytochrome P450 family.</text>
</comment>
<name>A0A428WP89_AMYBA</name>
<dbReference type="GO" id="GO:0005506">
    <property type="term" value="F:iron ion binding"/>
    <property type="evidence" value="ECO:0007669"/>
    <property type="project" value="InterPro"/>
</dbReference>
<comment type="caution">
    <text evidence="3">The sequence shown here is derived from an EMBL/GenBank/DDBJ whole genome shotgun (WGS) entry which is preliminary data.</text>
</comment>
<dbReference type="InterPro" id="IPR017972">
    <property type="entry name" value="Cyt_P450_CS"/>
</dbReference>
<dbReference type="InterPro" id="IPR001128">
    <property type="entry name" value="Cyt_P450"/>
</dbReference>
<dbReference type="SUPFAM" id="SSF48264">
    <property type="entry name" value="Cytochrome P450"/>
    <property type="match status" value="1"/>
</dbReference>
<dbReference type="CDD" id="cd11031">
    <property type="entry name" value="Cyp158A-like"/>
    <property type="match status" value="1"/>
</dbReference>
<dbReference type="Proteomes" id="UP000286716">
    <property type="component" value="Unassembled WGS sequence"/>
</dbReference>
<dbReference type="AlphaFoldDB" id="A0A428WP89"/>
<keyword evidence="2" id="KW-0408">Iron</keyword>
<accession>A0A428WP89</accession>
<reference evidence="3 4" key="1">
    <citation type="submission" date="2018-05" db="EMBL/GenBank/DDBJ databases">
        <title>Evolution of GPA BGCs.</title>
        <authorList>
            <person name="Waglechner N."/>
            <person name="Wright G.D."/>
        </authorList>
    </citation>
    <scope>NUCLEOTIDE SEQUENCE [LARGE SCALE GENOMIC DNA]</scope>
    <source>
        <strain evidence="3 4">DSM 5908</strain>
    </source>
</reference>
<dbReference type="GO" id="GO:0016705">
    <property type="term" value="F:oxidoreductase activity, acting on paired donors, with incorporation or reduction of molecular oxygen"/>
    <property type="evidence" value="ECO:0007669"/>
    <property type="project" value="InterPro"/>
</dbReference>